<reference evidence="10 11" key="1">
    <citation type="journal article" date="2014" name="PLoS Genet.">
        <title>Analysis of the Phlebiopsis gigantea genome, transcriptome and secretome provides insight into its pioneer colonization strategies of wood.</title>
        <authorList>
            <person name="Hori C."/>
            <person name="Ishida T."/>
            <person name="Igarashi K."/>
            <person name="Samejima M."/>
            <person name="Suzuki H."/>
            <person name="Master E."/>
            <person name="Ferreira P."/>
            <person name="Ruiz-Duenas F.J."/>
            <person name="Held B."/>
            <person name="Canessa P."/>
            <person name="Larrondo L.F."/>
            <person name="Schmoll M."/>
            <person name="Druzhinina I.S."/>
            <person name="Kubicek C.P."/>
            <person name="Gaskell J.A."/>
            <person name="Kersten P."/>
            <person name="St John F."/>
            <person name="Glasner J."/>
            <person name="Sabat G."/>
            <person name="Splinter BonDurant S."/>
            <person name="Syed K."/>
            <person name="Yadav J."/>
            <person name="Mgbeahuruike A.C."/>
            <person name="Kovalchuk A."/>
            <person name="Asiegbu F.O."/>
            <person name="Lackner G."/>
            <person name="Hoffmeister D."/>
            <person name="Rencoret J."/>
            <person name="Gutierrez A."/>
            <person name="Sun H."/>
            <person name="Lindquist E."/>
            <person name="Barry K."/>
            <person name="Riley R."/>
            <person name="Grigoriev I.V."/>
            <person name="Henrissat B."/>
            <person name="Kues U."/>
            <person name="Berka R.M."/>
            <person name="Martinez A.T."/>
            <person name="Covert S.F."/>
            <person name="Blanchette R.A."/>
            <person name="Cullen D."/>
        </authorList>
    </citation>
    <scope>NUCLEOTIDE SEQUENCE [LARGE SCALE GENOMIC DNA]</scope>
    <source>
        <strain evidence="10 11">11061_1 CR5-6</strain>
    </source>
</reference>
<accession>A0A0C3SCY8</accession>
<dbReference type="SUPFAM" id="SSF48439">
    <property type="entry name" value="Protein prenylyltransferase"/>
    <property type="match status" value="1"/>
</dbReference>
<dbReference type="Gene3D" id="1.25.40.120">
    <property type="entry name" value="Protein prenylyltransferase"/>
    <property type="match status" value="1"/>
</dbReference>
<dbReference type="GO" id="GO:0097354">
    <property type="term" value="P:prenylation"/>
    <property type="evidence" value="ECO:0007669"/>
    <property type="project" value="UniProtKB-UniRule"/>
</dbReference>
<comment type="similarity">
    <text evidence="1 9">Belongs to the protein prenyltransferase subunit alpha family.</text>
</comment>
<dbReference type="GO" id="GO:0005968">
    <property type="term" value="C:Rab-protein geranylgeranyltransferase complex"/>
    <property type="evidence" value="ECO:0007669"/>
    <property type="project" value="TreeGrafter"/>
</dbReference>
<protein>
    <recommendedName>
        <fullName evidence="3 9">Geranylgeranyl transferase type-2 subunit alpha</fullName>
        <ecNumber evidence="2 9">2.5.1.60</ecNumber>
    </recommendedName>
    <alternativeName>
        <fullName evidence="7 9">Geranylgeranyl transferase type II subunit alpha</fullName>
    </alternativeName>
</protein>
<dbReference type="PANTHER" id="PTHR11129">
    <property type="entry name" value="PROTEIN FARNESYLTRANSFERASE ALPHA SUBUNIT/RAB GERANYLGERANYL TRANSFERASE ALPHA SUBUNIT"/>
    <property type="match status" value="1"/>
</dbReference>
<evidence type="ECO:0000313" key="11">
    <source>
        <dbReference type="Proteomes" id="UP000053257"/>
    </source>
</evidence>
<dbReference type="Pfam" id="PF01239">
    <property type="entry name" value="PPTA"/>
    <property type="match status" value="5"/>
</dbReference>
<evidence type="ECO:0000256" key="3">
    <source>
        <dbReference type="ARBA" id="ARBA00014772"/>
    </source>
</evidence>
<dbReference type="GO" id="GO:0004663">
    <property type="term" value="F:Rab geranylgeranyltransferase activity"/>
    <property type="evidence" value="ECO:0007669"/>
    <property type="project" value="UniProtKB-UniRule"/>
</dbReference>
<dbReference type="InterPro" id="IPR002088">
    <property type="entry name" value="Prenyl_trans_a"/>
</dbReference>
<dbReference type="EC" id="2.5.1.60" evidence="2 9"/>
<gene>
    <name evidence="10" type="ORF">PHLGIDRAFT_67839</name>
</gene>
<evidence type="ECO:0000256" key="6">
    <source>
        <dbReference type="ARBA" id="ARBA00022737"/>
    </source>
</evidence>
<organism evidence="10 11">
    <name type="scientific">Phlebiopsis gigantea (strain 11061_1 CR5-6)</name>
    <name type="common">White-rot fungus</name>
    <name type="synonym">Peniophora gigantea</name>
    <dbReference type="NCBI Taxonomy" id="745531"/>
    <lineage>
        <taxon>Eukaryota</taxon>
        <taxon>Fungi</taxon>
        <taxon>Dikarya</taxon>
        <taxon>Basidiomycota</taxon>
        <taxon>Agaricomycotina</taxon>
        <taxon>Agaricomycetes</taxon>
        <taxon>Polyporales</taxon>
        <taxon>Phanerochaetaceae</taxon>
        <taxon>Phlebiopsis</taxon>
    </lineage>
</organism>
<dbReference type="FunFam" id="1.25.40.120:FF:000035">
    <property type="entry name" value="Geranylgeranyl transferase type-2 subunit alpha"/>
    <property type="match status" value="1"/>
</dbReference>
<comment type="catalytic activity">
    <reaction evidence="8 9">
        <text>geranylgeranyl diphosphate + L-cysteinyl-[protein] = S-geranylgeranyl-L-cysteinyl-[protein] + diphosphate</text>
        <dbReference type="Rhea" id="RHEA:21240"/>
        <dbReference type="Rhea" id="RHEA-COMP:10131"/>
        <dbReference type="Rhea" id="RHEA-COMP:11537"/>
        <dbReference type="ChEBI" id="CHEBI:29950"/>
        <dbReference type="ChEBI" id="CHEBI:33019"/>
        <dbReference type="ChEBI" id="CHEBI:57533"/>
        <dbReference type="ChEBI" id="CHEBI:86021"/>
        <dbReference type="EC" id="2.5.1.60"/>
    </reaction>
</comment>
<dbReference type="Proteomes" id="UP000053257">
    <property type="component" value="Unassembled WGS sequence"/>
</dbReference>
<dbReference type="EMBL" id="KN840468">
    <property type="protein sequence ID" value="KIP09235.1"/>
    <property type="molecule type" value="Genomic_DNA"/>
</dbReference>
<dbReference type="PROSITE" id="PS51147">
    <property type="entry name" value="PFTA"/>
    <property type="match status" value="5"/>
</dbReference>
<keyword evidence="4 9" id="KW-0637">Prenyltransferase</keyword>
<name>A0A0C3SCY8_PHLG1</name>
<evidence type="ECO:0000256" key="5">
    <source>
        <dbReference type="ARBA" id="ARBA00022679"/>
    </source>
</evidence>
<evidence type="ECO:0000256" key="4">
    <source>
        <dbReference type="ARBA" id="ARBA00022602"/>
    </source>
</evidence>
<dbReference type="PANTHER" id="PTHR11129:SF2">
    <property type="entry name" value="GERANYLGERANYL TRANSFERASE TYPE-2 SUBUNIT ALPHA"/>
    <property type="match status" value="1"/>
</dbReference>
<keyword evidence="5 9" id="KW-0808">Transferase</keyword>
<evidence type="ECO:0000313" key="10">
    <source>
        <dbReference type="EMBL" id="KIP09235.1"/>
    </source>
</evidence>
<sequence length="335" mass="39773">HGVKRVRYSKEALEAKRQREQSKLKEYLALNDDILARKKNRDYSQEAFELSTRMLRINPEFITVWNYRRDMFLGEIFPKRYVSSSDVNDLLTEDLNLTTALLKQHPKVYSIWNHRRWCLEYVPDGPSEEDPHGWRTANWNKELFVVEKMLEGDSRNFHAWNYRRYILASMPVRRSEQSELVYTKRKIEANFSNFSAWHQRSKVLASLWEKNELDPVKSREAEFDLVKNAMYTDPGDQSVWIYHRWLIGEGNDAALLDREISSIQELLDEQPDSKWCMESIAYYKNILLQKHSAKLSEGEQREVAASCVKLFDELQLVDPERKQRYVELCKDPPIS</sequence>
<keyword evidence="6" id="KW-0677">Repeat</keyword>
<proteinExistence type="inferred from homology"/>
<evidence type="ECO:0000256" key="8">
    <source>
        <dbReference type="ARBA" id="ARBA00047658"/>
    </source>
</evidence>
<comment type="function">
    <text evidence="9">Catalyzes the transfer of a geranyl-geranyl moiety from geranyl-geranyl pyrophosphate to cysteines occuring in specific C-terminal amino acid sequences.</text>
</comment>
<evidence type="ECO:0000256" key="7">
    <source>
        <dbReference type="ARBA" id="ARBA00031267"/>
    </source>
</evidence>
<evidence type="ECO:0000256" key="1">
    <source>
        <dbReference type="ARBA" id="ARBA00006734"/>
    </source>
</evidence>
<dbReference type="STRING" id="745531.A0A0C3SCY8"/>
<dbReference type="HOGENOM" id="CLU_031996_1_0_1"/>
<evidence type="ECO:0000256" key="9">
    <source>
        <dbReference type="RuleBase" id="RU367120"/>
    </source>
</evidence>
<dbReference type="OrthoDB" id="1658at2759"/>
<keyword evidence="11" id="KW-1185">Reference proteome</keyword>
<feature type="non-terminal residue" evidence="10">
    <location>
        <position position="1"/>
    </location>
</feature>
<dbReference type="AlphaFoldDB" id="A0A0C3SCY8"/>
<evidence type="ECO:0000256" key="2">
    <source>
        <dbReference type="ARBA" id="ARBA00012656"/>
    </source>
</evidence>